<sequence>MYLAISCEPPIAPQNGRLLDNTHYLAGDYVQYACNSGFVIMGEPLAICMDNGTWSSPSPICKAVCEFPGELANGHIEPTKFHYNIDETVTVMCNHNYRLLGTPKLKCNANGHWSSPKPHCRPFYF</sequence>
<dbReference type="PANTHER" id="PTHR45656:SF4">
    <property type="entry name" value="PROTEIN CBR-CLEC-78"/>
    <property type="match status" value="1"/>
</dbReference>
<dbReference type="Pfam" id="PF00084">
    <property type="entry name" value="Sushi"/>
    <property type="match status" value="2"/>
</dbReference>
<keyword evidence="1" id="KW-0732">Signal</keyword>
<accession>A0A7R9QK93</accession>
<keyword evidence="3 4" id="KW-1015">Disulfide bond</keyword>
<keyword evidence="2" id="KW-0677">Repeat</keyword>
<feature type="disulfide bond" evidence="4">
    <location>
        <begin position="93"/>
        <end position="120"/>
    </location>
</feature>
<dbReference type="Gene3D" id="2.10.70.10">
    <property type="entry name" value="Complement Module, domain 1"/>
    <property type="match status" value="2"/>
</dbReference>
<dbReference type="OrthoDB" id="10026788at2759"/>
<dbReference type="AlphaFoldDB" id="A0A7R9QK93"/>
<keyword evidence="4" id="KW-0768">Sushi</keyword>
<evidence type="ECO:0000256" key="4">
    <source>
        <dbReference type="PROSITE-ProRule" id="PRU00302"/>
    </source>
</evidence>
<evidence type="ECO:0000259" key="5">
    <source>
        <dbReference type="PROSITE" id="PS50923"/>
    </source>
</evidence>
<dbReference type="EMBL" id="CAJPVJ010003279">
    <property type="protein sequence ID" value="CAG2167371.1"/>
    <property type="molecule type" value="Genomic_DNA"/>
</dbReference>
<proteinExistence type="predicted"/>
<dbReference type="EMBL" id="OC918104">
    <property type="protein sequence ID" value="CAD7648676.1"/>
    <property type="molecule type" value="Genomic_DNA"/>
</dbReference>
<dbReference type="Proteomes" id="UP000728032">
    <property type="component" value="Unassembled WGS sequence"/>
</dbReference>
<keyword evidence="7" id="KW-1185">Reference proteome</keyword>
<evidence type="ECO:0000256" key="1">
    <source>
        <dbReference type="ARBA" id="ARBA00022729"/>
    </source>
</evidence>
<protein>
    <recommendedName>
        <fullName evidence="5">Sushi domain-containing protein</fullName>
    </recommendedName>
</protein>
<comment type="caution">
    <text evidence="4">Lacks conserved residue(s) required for the propagation of feature annotation.</text>
</comment>
<name>A0A7R9QK93_9ACAR</name>
<evidence type="ECO:0000313" key="7">
    <source>
        <dbReference type="Proteomes" id="UP000728032"/>
    </source>
</evidence>
<evidence type="ECO:0000256" key="2">
    <source>
        <dbReference type="ARBA" id="ARBA00022737"/>
    </source>
</evidence>
<reference evidence="6" key="1">
    <citation type="submission" date="2020-11" db="EMBL/GenBank/DDBJ databases">
        <authorList>
            <person name="Tran Van P."/>
        </authorList>
    </citation>
    <scope>NUCLEOTIDE SEQUENCE</scope>
</reference>
<evidence type="ECO:0000313" key="6">
    <source>
        <dbReference type="EMBL" id="CAD7648676.1"/>
    </source>
</evidence>
<dbReference type="CDD" id="cd00033">
    <property type="entry name" value="CCP"/>
    <property type="match status" value="2"/>
</dbReference>
<dbReference type="PROSITE" id="PS50923">
    <property type="entry name" value="SUSHI"/>
    <property type="match status" value="2"/>
</dbReference>
<feature type="domain" description="Sushi" evidence="5">
    <location>
        <begin position="5"/>
        <end position="63"/>
    </location>
</feature>
<dbReference type="InterPro" id="IPR035976">
    <property type="entry name" value="Sushi/SCR/CCP_sf"/>
</dbReference>
<feature type="disulfide bond" evidence="4">
    <location>
        <begin position="34"/>
        <end position="61"/>
    </location>
</feature>
<gene>
    <name evidence="6" type="ORF">ONB1V03_LOCUS6878</name>
</gene>
<evidence type="ECO:0000256" key="3">
    <source>
        <dbReference type="ARBA" id="ARBA00023157"/>
    </source>
</evidence>
<dbReference type="InterPro" id="IPR000436">
    <property type="entry name" value="Sushi_SCR_CCP_dom"/>
</dbReference>
<dbReference type="SMART" id="SM00032">
    <property type="entry name" value="CCP"/>
    <property type="match status" value="2"/>
</dbReference>
<organism evidence="6">
    <name type="scientific">Oppiella nova</name>
    <dbReference type="NCBI Taxonomy" id="334625"/>
    <lineage>
        <taxon>Eukaryota</taxon>
        <taxon>Metazoa</taxon>
        <taxon>Ecdysozoa</taxon>
        <taxon>Arthropoda</taxon>
        <taxon>Chelicerata</taxon>
        <taxon>Arachnida</taxon>
        <taxon>Acari</taxon>
        <taxon>Acariformes</taxon>
        <taxon>Sarcoptiformes</taxon>
        <taxon>Oribatida</taxon>
        <taxon>Brachypylina</taxon>
        <taxon>Oppioidea</taxon>
        <taxon>Oppiidae</taxon>
        <taxon>Oppiella</taxon>
    </lineage>
</organism>
<dbReference type="PANTHER" id="PTHR45656">
    <property type="entry name" value="PROTEIN CBR-CLEC-78"/>
    <property type="match status" value="1"/>
</dbReference>
<dbReference type="SUPFAM" id="SSF57535">
    <property type="entry name" value="Complement control module/SCR domain"/>
    <property type="match status" value="2"/>
</dbReference>
<feature type="domain" description="Sushi" evidence="5">
    <location>
        <begin position="64"/>
        <end position="122"/>
    </location>
</feature>
<dbReference type="InterPro" id="IPR051277">
    <property type="entry name" value="SEZ6_CSMD_C4BPB_Regulators"/>
</dbReference>